<feature type="non-terminal residue" evidence="1">
    <location>
        <position position="1"/>
    </location>
</feature>
<name>A0A6J4QW03_9ACTN</name>
<feature type="non-terminal residue" evidence="1">
    <location>
        <position position="28"/>
    </location>
</feature>
<dbReference type="AlphaFoldDB" id="A0A6J4QW03"/>
<dbReference type="EMBL" id="CADCVC010000202">
    <property type="protein sequence ID" value="CAA9451079.1"/>
    <property type="molecule type" value="Genomic_DNA"/>
</dbReference>
<reference evidence="1" key="1">
    <citation type="submission" date="2020-02" db="EMBL/GenBank/DDBJ databases">
        <authorList>
            <person name="Meier V. D."/>
        </authorList>
    </citation>
    <scope>NUCLEOTIDE SEQUENCE</scope>
    <source>
        <strain evidence="1">AVDCRST_MAG80</strain>
    </source>
</reference>
<proteinExistence type="predicted"/>
<accession>A0A6J4QW03</accession>
<organism evidence="1">
    <name type="scientific">uncultured Rubrobacteraceae bacterium</name>
    <dbReference type="NCBI Taxonomy" id="349277"/>
    <lineage>
        <taxon>Bacteria</taxon>
        <taxon>Bacillati</taxon>
        <taxon>Actinomycetota</taxon>
        <taxon>Rubrobacteria</taxon>
        <taxon>Rubrobacterales</taxon>
        <taxon>Rubrobacteraceae</taxon>
        <taxon>environmental samples</taxon>
    </lineage>
</organism>
<sequence length="28" mass="3406">ARRLRSRQRLPLRRSQGDLHLQLVPARR</sequence>
<protein>
    <submittedName>
        <fullName evidence="1">Uncharacterized protein</fullName>
    </submittedName>
</protein>
<gene>
    <name evidence="1" type="ORF">AVDCRST_MAG80-2276</name>
</gene>
<evidence type="ECO:0000313" key="1">
    <source>
        <dbReference type="EMBL" id="CAA9451079.1"/>
    </source>
</evidence>